<dbReference type="Pfam" id="PF12873">
    <property type="entry name" value="DUF3825"/>
    <property type="match status" value="1"/>
</dbReference>
<dbReference type="InterPro" id="IPR024437">
    <property type="entry name" value="DUF3825"/>
</dbReference>
<dbReference type="EMBL" id="DWUP01000045">
    <property type="protein sequence ID" value="HJD52528.1"/>
    <property type="molecule type" value="Genomic_DNA"/>
</dbReference>
<feature type="domain" description="HTH OST-type" evidence="2">
    <location>
        <begin position="6"/>
        <end position="68"/>
    </location>
</feature>
<dbReference type="Gene3D" id="3.30.420.610">
    <property type="entry name" value="LOTUS domain-like"/>
    <property type="match status" value="1"/>
</dbReference>
<dbReference type="AlphaFoldDB" id="A0A9D2UHG4"/>
<reference evidence="4" key="2">
    <citation type="submission" date="2021-04" db="EMBL/GenBank/DDBJ databases">
        <authorList>
            <person name="Gilroy R."/>
        </authorList>
    </citation>
    <scope>NUCLEOTIDE SEQUENCE</scope>
    <source>
        <strain evidence="4">MalCec1-1739</strain>
    </source>
</reference>
<dbReference type="Proteomes" id="UP000787625">
    <property type="component" value="Unassembled WGS sequence"/>
</dbReference>
<sequence>MDTTQLNDRLRDIFRAMPKAVAGGSTGWVNLANFGKELISNDIDFHVMGFAKLREFVESLDLFEIYKDITNALPVYYIRLKDDGGREMPFNMRGRKLNPATVLTGWAFLGHYPSMIETLKNLALEEEWSFGEDGGEPYPILSNYIKYTFYKLQREGNKVFVTEDGEYAVFNTGLVDRRYLPIYALFRKNRREDIRQKWYLVNYCIEGEERAGKTLVSQFSKLPAPARYFDSVADMVYDTRAGKPVLDIEHIIVERVDRLPDGFIRRNAPAGFEVRSTAGMDADERAVYYDALRDAIRDDMECYRNMAARLEEALVLSLRRIKWNYRTAVPVYYPAKDRMCLLIPLCLLKDSVVDAALVVSRTQSGRYQGETVYSLDWAYKCARLVYHVDSDWLKVGRPSDGDADDADDDDVSPESSDPQDDGFDVDDIDIDNILPEENF</sequence>
<dbReference type="Pfam" id="PF12872">
    <property type="entry name" value="OST-HTH"/>
    <property type="match status" value="1"/>
</dbReference>
<comment type="caution">
    <text evidence="4">The sequence shown here is derived from an EMBL/GenBank/DDBJ whole genome shotgun (WGS) entry which is preliminary data.</text>
</comment>
<accession>A0A9D2UHG4</accession>
<evidence type="ECO:0000313" key="5">
    <source>
        <dbReference type="Proteomes" id="UP000787625"/>
    </source>
</evidence>
<evidence type="ECO:0000259" key="2">
    <source>
        <dbReference type="Pfam" id="PF12872"/>
    </source>
</evidence>
<feature type="compositionally biased region" description="Acidic residues" evidence="1">
    <location>
        <begin position="401"/>
        <end position="427"/>
    </location>
</feature>
<feature type="region of interest" description="Disordered" evidence="1">
    <location>
        <begin position="397"/>
        <end position="427"/>
    </location>
</feature>
<gene>
    <name evidence="4" type="ORF">IAA93_02210</name>
</gene>
<name>A0A9D2UHG4_9BACT</name>
<feature type="domain" description="DUF3825" evidence="3">
    <location>
        <begin position="119"/>
        <end position="392"/>
    </location>
</feature>
<dbReference type="InterPro" id="IPR041966">
    <property type="entry name" value="LOTUS-like"/>
</dbReference>
<dbReference type="CDD" id="cd10146">
    <property type="entry name" value="LabA_like_C"/>
    <property type="match status" value="1"/>
</dbReference>
<reference evidence="4" key="1">
    <citation type="journal article" date="2021" name="PeerJ">
        <title>Extensive microbial diversity within the chicken gut microbiome revealed by metagenomics and culture.</title>
        <authorList>
            <person name="Gilroy R."/>
            <person name="Ravi A."/>
            <person name="Getino M."/>
            <person name="Pursley I."/>
            <person name="Horton D.L."/>
            <person name="Alikhan N.F."/>
            <person name="Baker D."/>
            <person name="Gharbi K."/>
            <person name="Hall N."/>
            <person name="Watson M."/>
            <person name="Adriaenssens E.M."/>
            <person name="Foster-Nyarko E."/>
            <person name="Jarju S."/>
            <person name="Secka A."/>
            <person name="Antonio M."/>
            <person name="Oren A."/>
            <person name="Chaudhuri R.R."/>
            <person name="La Ragione R."/>
            <person name="Hildebrand F."/>
            <person name="Pallen M.J."/>
        </authorList>
    </citation>
    <scope>NUCLEOTIDE SEQUENCE</scope>
    <source>
        <strain evidence="4">MalCec1-1739</strain>
    </source>
</reference>
<evidence type="ECO:0000256" key="1">
    <source>
        <dbReference type="SAM" id="MobiDB-lite"/>
    </source>
</evidence>
<evidence type="ECO:0000259" key="3">
    <source>
        <dbReference type="Pfam" id="PF12873"/>
    </source>
</evidence>
<dbReference type="InterPro" id="IPR025605">
    <property type="entry name" value="OST-HTH/LOTUS_dom"/>
</dbReference>
<evidence type="ECO:0000313" key="4">
    <source>
        <dbReference type="EMBL" id="HJD52528.1"/>
    </source>
</evidence>
<protein>
    <submittedName>
        <fullName evidence="4">DUF3825 domain-containing protein</fullName>
    </submittedName>
</protein>
<proteinExistence type="predicted"/>
<organism evidence="4 5">
    <name type="scientific">Candidatus Avibacteroides avistercoris</name>
    <dbReference type="NCBI Taxonomy" id="2840690"/>
    <lineage>
        <taxon>Bacteria</taxon>
        <taxon>Pseudomonadati</taxon>
        <taxon>Bacteroidota</taxon>
        <taxon>Bacteroidia</taxon>
        <taxon>Bacteroidales</taxon>
        <taxon>Bacteroidaceae</taxon>
        <taxon>Bacteroidaceae incertae sedis</taxon>
        <taxon>Candidatus Avibacteroides</taxon>
    </lineage>
</organism>